<dbReference type="EMBL" id="QTTN01000015">
    <property type="protein sequence ID" value="REE84458.1"/>
    <property type="molecule type" value="Genomic_DNA"/>
</dbReference>
<name>A0A3D9RYE7_9BACL</name>
<organism evidence="1 2">
    <name type="scientific">Paenibacillus taihuensis</name>
    <dbReference type="NCBI Taxonomy" id="1156355"/>
    <lineage>
        <taxon>Bacteria</taxon>
        <taxon>Bacillati</taxon>
        <taxon>Bacillota</taxon>
        <taxon>Bacilli</taxon>
        <taxon>Bacillales</taxon>
        <taxon>Paenibacillaceae</taxon>
        <taxon>Paenibacillus</taxon>
    </lineage>
</organism>
<dbReference type="RefSeq" id="WP_116189739.1">
    <property type="nucleotide sequence ID" value="NZ_QTTN01000015.1"/>
</dbReference>
<accession>A0A3D9RYE7</accession>
<sequence>MSDFEQFMAEKNAIDEYLEQDYRIVGVTEELNGDRLRLQPPAGAPDSVPITLLIQNSNARKYWSTLLFATSESDVD</sequence>
<proteinExistence type="predicted"/>
<dbReference type="OrthoDB" id="2454651at2"/>
<dbReference type="Proteomes" id="UP000256304">
    <property type="component" value="Unassembled WGS sequence"/>
</dbReference>
<protein>
    <submittedName>
        <fullName evidence="1">Uncharacterized protein</fullName>
    </submittedName>
</protein>
<evidence type="ECO:0000313" key="2">
    <source>
        <dbReference type="Proteomes" id="UP000256304"/>
    </source>
</evidence>
<evidence type="ECO:0000313" key="1">
    <source>
        <dbReference type="EMBL" id="REE84458.1"/>
    </source>
</evidence>
<keyword evidence="2" id="KW-1185">Reference proteome</keyword>
<gene>
    <name evidence="1" type="ORF">A8990_115139</name>
</gene>
<dbReference type="AlphaFoldDB" id="A0A3D9RYE7"/>
<comment type="caution">
    <text evidence="1">The sequence shown here is derived from an EMBL/GenBank/DDBJ whole genome shotgun (WGS) entry which is preliminary data.</text>
</comment>
<reference evidence="1 2" key="1">
    <citation type="submission" date="2018-08" db="EMBL/GenBank/DDBJ databases">
        <title>Genomic Encyclopedia of Type Strains, Phase III (KMG-III): the genomes of soil and plant-associated and newly described type strains.</title>
        <authorList>
            <person name="Whitman W."/>
        </authorList>
    </citation>
    <scope>NUCLEOTIDE SEQUENCE [LARGE SCALE GENOMIC DNA]</scope>
    <source>
        <strain evidence="1 2">CGMCC 1.10966</strain>
    </source>
</reference>